<keyword evidence="4" id="KW-1185">Reference proteome</keyword>
<gene>
    <name evidence="3" type="ORF">Bhyg_05164</name>
</gene>
<feature type="region of interest" description="Disordered" evidence="2">
    <location>
        <begin position="540"/>
        <end position="600"/>
    </location>
</feature>
<organism evidence="3 4">
    <name type="scientific">Pseudolycoriella hygida</name>
    <dbReference type="NCBI Taxonomy" id="35572"/>
    <lineage>
        <taxon>Eukaryota</taxon>
        <taxon>Metazoa</taxon>
        <taxon>Ecdysozoa</taxon>
        <taxon>Arthropoda</taxon>
        <taxon>Hexapoda</taxon>
        <taxon>Insecta</taxon>
        <taxon>Pterygota</taxon>
        <taxon>Neoptera</taxon>
        <taxon>Endopterygota</taxon>
        <taxon>Diptera</taxon>
        <taxon>Nematocera</taxon>
        <taxon>Sciaroidea</taxon>
        <taxon>Sciaridae</taxon>
        <taxon>Pseudolycoriella</taxon>
    </lineage>
</organism>
<feature type="compositionally biased region" description="Low complexity" evidence="2">
    <location>
        <begin position="577"/>
        <end position="586"/>
    </location>
</feature>
<evidence type="ECO:0000313" key="4">
    <source>
        <dbReference type="Proteomes" id="UP001151699"/>
    </source>
</evidence>
<reference evidence="3" key="1">
    <citation type="submission" date="2022-07" db="EMBL/GenBank/DDBJ databases">
        <authorList>
            <person name="Trinca V."/>
            <person name="Uliana J.V.C."/>
            <person name="Torres T.T."/>
            <person name="Ward R.J."/>
            <person name="Monesi N."/>
        </authorList>
    </citation>
    <scope>NUCLEOTIDE SEQUENCE</scope>
    <source>
        <strain evidence="3">HSMRA1968</strain>
        <tissue evidence="3">Whole embryos</tissue>
    </source>
</reference>
<dbReference type="AlphaFoldDB" id="A0A9Q0NGR5"/>
<protein>
    <submittedName>
        <fullName evidence="3">Uncharacterized protein</fullName>
    </submittedName>
</protein>
<dbReference type="OrthoDB" id="6363430at2759"/>
<feature type="compositionally biased region" description="Basic residues" evidence="2">
    <location>
        <begin position="587"/>
        <end position="596"/>
    </location>
</feature>
<sequence length="619" mass="69654">MPFKTCARVRMTPVRKWKLDPKSSRSTIYENEELRLRTININAEVERGQSDIKKLRKENDQLRREIWALRDEYDRLDKLLQASRNGRNILNQLNNSQLDSDVDGPRCDSCNQSVSEGSCSSSCETCDEDDDDSNSFQPTFANVPNTQKMKEKLHVNFDHLSIVSEETFTGSCENPSSPNLADNNINAIKEEMDYRPDACSALIDFQSIVPPLAYFENLRYEDIGPNLDASGEIHYSSESINSKDMKPTKKTCPTIGWDFSDKPKCATDVDKPYERGGPDLFVQNGTPKEPIYAEIRKKPTNHFQIGGNLDDLLQNIEHLSQDIIQIQHENQKITSKYSMTPITTDRATINTTDSTLSTIQQAKPYRSEMNLMLCFDGSNPKIIPMENETNETASSANASKQDSPPPLVPNPMNLLPTTLPYIASSGAATMQTSDAKCLERCTETKDCNYLETIRRKIFSRKSDAKGTDKLIDANDKKEIDIPPEVENILDKTVNAVDAAETLDGKRRSRRVSLLFNGRKNDSKIIPNGENAATDLLNQSKSVKHHHHKVNRRHSDGNLRNRRGSQESGMAFGRCSSRESSVSLKSQKSQKSRKSSKAKATSTNVGKIPWFGCWGNECMY</sequence>
<proteinExistence type="predicted"/>
<evidence type="ECO:0000256" key="1">
    <source>
        <dbReference type="SAM" id="Coils"/>
    </source>
</evidence>
<feature type="coiled-coil region" evidence="1">
    <location>
        <begin position="45"/>
        <end position="79"/>
    </location>
</feature>
<evidence type="ECO:0000313" key="3">
    <source>
        <dbReference type="EMBL" id="KAJ6649923.1"/>
    </source>
</evidence>
<name>A0A9Q0NGR5_9DIPT</name>
<keyword evidence="1" id="KW-0175">Coiled coil</keyword>
<accession>A0A9Q0NGR5</accession>
<dbReference type="EMBL" id="WJQU01000001">
    <property type="protein sequence ID" value="KAJ6649923.1"/>
    <property type="molecule type" value="Genomic_DNA"/>
</dbReference>
<dbReference type="Proteomes" id="UP001151699">
    <property type="component" value="Chromosome A"/>
</dbReference>
<comment type="caution">
    <text evidence="3">The sequence shown here is derived from an EMBL/GenBank/DDBJ whole genome shotgun (WGS) entry which is preliminary data.</text>
</comment>
<feature type="compositionally biased region" description="Basic residues" evidence="2">
    <location>
        <begin position="541"/>
        <end position="551"/>
    </location>
</feature>
<evidence type="ECO:0000256" key="2">
    <source>
        <dbReference type="SAM" id="MobiDB-lite"/>
    </source>
</evidence>